<feature type="domain" description="Membrane transport protein MMPL" evidence="7">
    <location>
        <begin position="485"/>
        <end position="769"/>
    </location>
</feature>
<feature type="transmembrane region" description="Helical" evidence="6">
    <location>
        <begin position="327"/>
        <end position="348"/>
    </location>
</feature>
<feature type="transmembrane region" description="Helical" evidence="6">
    <location>
        <begin position="744"/>
        <end position="769"/>
    </location>
</feature>
<evidence type="ECO:0000313" key="8">
    <source>
        <dbReference type="EMBL" id="SCU99674.1"/>
    </source>
</evidence>
<evidence type="ECO:0000256" key="1">
    <source>
        <dbReference type="ARBA" id="ARBA00004651"/>
    </source>
</evidence>
<feature type="transmembrane region" description="Helical" evidence="6">
    <location>
        <begin position="612"/>
        <end position="636"/>
    </location>
</feature>
<dbReference type="Pfam" id="PF03176">
    <property type="entry name" value="MMPL"/>
    <property type="match status" value="2"/>
</dbReference>
<feature type="transmembrane region" description="Helical" evidence="6">
    <location>
        <begin position="354"/>
        <end position="378"/>
    </location>
</feature>
<keyword evidence="3 6" id="KW-0812">Transmembrane</keyword>
<proteinExistence type="predicted"/>
<dbReference type="RefSeq" id="WP_340530370.1">
    <property type="nucleotide sequence ID" value="NZ_FMSH01000510.1"/>
</dbReference>
<gene>
    <name evidence="8" type="ORF">CNECB9_620024</name>
</gene>
<dbReference type="EMBL" id="FMSH01000510">
    <property type="protein sequence ID" value="SCU99674.1"/>
    <property type="molecule type" value="Genomic_DNA"/>
</dbReference>
<name>A0A1K0IR51_CUPNE</name>
<dbReference type="Gene3D" id="1.20.1640.10">
    <property type="entry name" value="Multidrug efflux transporter AcrB transmembrane domain"/>
    <property type="match status" value="2"/>
</dbReference>
<reference evidence="8" key="1">
    <citation type="submission" date="2016-09" db="EMBL/GenBank/DDBJ databases">
        <authorList>
            <person name="Capua I."/>
            <person name="De Benedictis P."/>
            <person name="Joannis T."/>
            <person name="Lombin L.H."/>
            <person name="Cattoli G."/>
        </authorList>
    </citation>
    <scope>NUCLEOTIDE SEQUENCE</scope>
    <source>
        <strain evidence="8">B9</strain>
    </source>
</reference>
<evidence type="ECO:0000256" key="6">
    <source>
        <dbReference type="SAM" id="Phobius"/>
    </source>
</evidence>
<feature type="transmembrane region" description="Helical" evidence="6">
    <location>
        <begin position="278"/>
        <end position="298"/>
    </location>
</feature>
<evidence type="ECO:0000256" key="4">
    <source>
        <dbReference type="ARBA" id="ARBA00022989"/>
    </source>
</evidence>
<feature type="transmembrane region" description="Helical" evidence="6">
    <location>
        <begin position="21"/>
        <end position="41"/>
    </location>
</feature>
<feature type="domain" description="Membrane transport protein MMPL" evidence="7">
    <location>
        <begin position="110"/>
        <end position="375"/>
    </location>
</feature>
<dbReference type="PANTHER" id="PTHR33406:SF10">
    <property type="entry name" value="SSD DOMAIN-CONTAINING PROTEIN"/>
    <property type="match status" value="1"/>
</dbReference>
<evidence type="ECO:0000256" key="3">
    <source>
        <dbReference type="ARBA" id="ARBA00022692"/>
    </source>
</evidence>
<feature type="transmembrane region" description="Helical" evidence="6">
    <location>
        <begin position="643"/>
        <end position="662"/>
    </location>
</feature>
<feature type="transmembrane region" description="Helical" evidence="6">
    <location>
        <begin position="226"/>
        <end position="244"/>
    </location>
</feature>
<sequence length="798" mass="85845">MNTTEQGRLEHFVEACIRRRAYVTGIFLLVTAVMLVAALRVEVRTVFEDLLPRSHPYIQVHEQYKQAFGGSNVVSLVLEAEQGDIFNTAFLTKVKSVTSALQQVDGANQFQIVSLASRKLKEIRGSTEAIDSSPLMWPDVPQDRSGLDALKQAVLNNPLVYGAYVSKDLKAALVTVDFYEGAADYNKIFPQVKAIADAARGDGVRVRVTGEPILYGWVNHFLPETLHIFLLTIGCLVLLLFVIARTWRGTLLPLLAGLSSAIWALGAARLLGYNLDPLVIVIAFLITARAISHSVQLVSRFDEELAAGADSTRAAARASMLQLFKPGMLGVVADAGCMIVVVLTPIPLMHKVSIIGTVWVMTIALSACVMTPVLLSWVRYPSGYAHRLDLGPGIDRILGVCVRSATSCWRYAVLAGAVAVFGVSAWYATRIQVGDAQPGSPILWQDSAYNRDAAAINRQFQGADRLYAVFAGHQPNAVKSPVVLASMAGMQRYMAAQPEIGGSASIADVIPMVRRVLNENNPRYQELGRTAQENGELMYMFVSGSDPGDMARFTDAQARDASVTFYFRDHQGESIRTAMARLKAYVDAHPLAEGSYRLAGGLVGVLAAVNEVILAGQIESIALALLVLVICCAVAYRSVTAGIFFMVPVILSNTITFSYMAWKGIGMNLSTLPVAALGIGLGVDYAFYIVDGIKEKIAEGKDLSAATIASLLGAGRGVVVTALTLTTSVVLWCASSLRFQADMGVLMAIWLFVSALSALFIMPAMVLVFRPAFIVKAAGERTAPGGGQDLAMRAVPEA</sequence>
<keyword evidence="2" id="KW-1003">Cell membrane</keyword>
<evidence type="ECO:0000256" key="5">
    <source>
        <dbReference type="ARBA" id="ARBA00023136"/>
    </source>
</evidence>
<feature type="transmembrane region" description="Helical" evidence="6">
    <location>
        <begin position="251"/>
        <end position="272"/>
    </location>
</feature>
<organism evidence="8">
    <name type="scientific">Cupriavidus necator</name>
    <name type="common">Alcaligenes eutrophus</name>
    <name type="synonym">Ralstonia eutropha</name>
    <dbReference type="NCBI Taxonomy" id="106590"/>
    <lineage>
        <taxon>Bacteria</taxon>
        <taxon>Pseudomonadati</taxon>
        <taxon>Pseudomonadota</taxon>
        <taxon>Betaproteobacteria</taxon>
        <taxon>Burkholderiales</taxon>
        <taxon>Burkholderiaceae</taxon>
        <taxon>Cupriavidus</taxon>
    </lineage>
</organism>
<protein>
    <submittedName>
        <fullName evidence="8">Transport protein</fullName>
    </submittedName>
</protein>
<feature type="transmembrane region" description="Helical" evidence="6">
    <location>
        <begin position="674"/>
        <end position="693"/>
    </location>
</feature>
<dbReference type="GO" id="GO:0005886">
    <property type="term" value="C:plasma membrane"/>
    <property type="evidence" value="ECO:0007669"/>
    <property type="project" value="UniProtKB-SubCell"/>
</dbReference>
<feature type="transmembrane region" description="Helical" evidence="6">
    <location>
        <begin position="705"/>
        <end position="732"/>
    </location>
</feature>
<accession>A0A1K0IR51</accession>
<dbReference type="InterPro" id="IPR050545">
    <property type="entry name" value="Mycobact_MmpL"/>
</dbReference>
<dbReference type="SUPFAM" id="SSF82866">
    <property type="entry name" value="Multidrug efflux transporter AcrB transmembrane domain"/>
    <property type="match status" value="2"/>
</dbReference>
<feature type="transmembrane region" description="Helical" evidence="6">
    <location>
        <begin position="408"/>
        <end position="428"/>
    </location>
</feature>
<keyword evidence="5 6" id="KW-0472">Membrane</keyword>
<evidence type="ECO:0000259" key="7">
    <source>
        <dbReference type="Pfam" id="PF03176"/>
    </source>
</evidence>
<dbReference type="AlphaFoldDB" id="A0A1K0IR51"/>
<dbReference type="PANTHER" id="PTHR33406">
    <property type="entry name" value="MEMBRANE PROTEIN MJ1562-RELATED"/>
    <property type="match status" value="1"/>
</dbReference>
<dbReference type="InterPro" id="IPR004869">
    <property type="entry name" value="MMPL_dom"/>
</dbReference>
<keyword evidence="4 6" id="KW-1133">Transmembrane helix</keyword>
<comment type="subcellular location">
    <subcellularLocation>
        <location evidence="1">Cell membrane</location>
        <topology evidence="1">Multi-pass membrane protein</topology>
    </subcellularLocation>
</comment>
<evidence type="ECO:0000256" key="2">
    <source>
        <dbReference type="ARBA" id="ARBA00022475"/>
    </source>
</evidence>